<comment type="caution">
    <text evidence="2">The sequence shown here is derived from an EMBL/GenBank/DDBJ whole genome shotgun (WGS) entry which is preliminary data.</text>
</comment>
<reference evidence="2 3" key="1">
    <citation type="submission" date="2020-04" db="EMBL/GenBank/DDBJ databases">
        <title>Description of novel Gluconacetobacter.</title>
        <authorList>
            <person name="Sombolestani A."/>
        </authorList>
    </citation>
    <scope>NUCLEOTIDE SEQUENCE [LARGE SCALE GENOMIC DNA]</scope>
    <source>
        <strain evidence="2 3">LMG 27725</strain>
    </source>
</reference>
<dbReference type="RefSeq" id="WP_182967552.1">
    <property type="nucleotide sequence ID" value="NZ_BAABGC010000006.1"/>
</dbReference>
<proteinExistence type="predicted"/>
<name>A0A7W4P7E4_9PROT</name>
<feature type="region of interest" description="Disordered" evidence="1">
    <location>
        <begin position="1"/>
        <end position="27"/>
    </location>
</feature>
<accession>A0A7W4P7E4</accession>
<feature type="compositionally biased region" description="Basic and acidic residues" evidence="1">
    <location>
        <begin position="9"/>
        <end position="19"/>
    </location>
</feature>
<evidence type="ECO:0000313" key="2">
    <source>
        <dbReference type="EMBL" id="MBB2180117.1"/>
    </source>
</evidence>
<sequence>MPPLPVSEPFRKIADERPDHHGKRHDVRTKIPCPLHARTTQLSHARDSRRDIRGQNMDRQRKIHFYFRSHYKQEIVRNIKTPPHDLFSCLPQKKKKDFASFRDIICPDIKFLNRSKVFWFFFQKRTETHPPKAPSVPSKATILARHAGGA</sequence>
<dbReference type="Proteomes" id="UP000525623">
    <property type="component" value="Unassembled WGS sequence"/>
</dbReference>
<keyword evidence="3" id="KW-1185">Reference proteome</keyword>
<protein>
    <submittedName>
        <fullName evidence="2">Uncharacterized protein</fullName>
    </submittedName>
</protein>
<dbReference type="EMBL" id="JABEQL010000018">
    <property type="protein sequence ID" value="MBB2180117.1"/>
    <property type="molecule type" value="Genomic_DNA"/>
</dbReference>
<evidence type="ECO:0000313" key="3">
    <source>
        <dbReference type="Proteomes" id="UP000525623"/>
    </source>
</evidence>
<gene>
    <name evidence="2" type="ORF">HLH29_13230</name>
</gene>
<dbReference type="AlphaFoldDB" id="A0A7W4P7E4"/>
<evidence type="ECO:0000256" key="1">
    <source>
        <dbReference type="SAM" id="MobiDB-lite"/>
    </source>
</evidence>
<organism evidence="2 3">
    <name type="scientific">Gluconacetobacter tumulicola</name>
    <dbReference type="NCBI Taxonomy" id="1017177"/>
    <lineage>
        <taxon>Bacteria</taxon>
        <taxon>Pseudomonadati</taxon>
        <taxon>Pseudomonadota</taxon>
        <taxon>Alphaproteobacteria</taxon>
        <taxon>Acetobacterales</taxon>
        <taxon>Acetobacteraceae</taxon>
        <taxon>Gluconacetobacter</taxon>
    </lineage>
</organism>